<dbReference type="PIRSF" id="PIRSF005902">
    <property type="entry name" value="DNase_TatD"/>
    <property type="match status" value="1"/>
</dbReference>
<dbReference type="CDD" id="cd01310">
    <property type="entry name" value="TatD_DNAse"/>
    <property type="match status" value="1"/>
</dbReference>
<accession>A0A3G4ZP21</accession>
<dbReference type="InterPro" id="IPR032466">
    <property type="entry name" value="Metal_Hydrolase"/>
</dbReference>
<dbReference type="EMBL" id="MK071988">
    <property type="protein sequence ID" value="AYV76640.1"/>
    <property type="molecule type" value="Genomic_DNA"/>
</dbReference>
<name>A0A3G4ZP21_9VIRU</name>
<protein>
    <submittedName>
        <fullName evidence="3">YchF/TatD family DNA exonuclease</fullName>
    </submittedName>
</protein>
<sequence length="271" mass="31124">MVDIGVNLCGKQFKGYHTQLIDYAYQEGLHGIISISNSVRESFENVELLKTLKTDPNNKLKLWSTIGIHPHDAKSVKETDWPELEKLFLNDFVVAVGECGLDYNRDFSPRPVQRAVFLRQLELSKKLNKPIYLHDRDATDDMVLILTKFMKDNGMDKLNGVVHCFTGDYDAMKKYLDMGLYIGITGWICDTRRNKDLVDAVKKLPLDRLLIETDAPWLIPPEFAKKWNTKRNEPSALNVVAEHIAFHLKIKVDDVFNHSIANTKSLFKVDF</sequence>
<keyword evidence="3" id="KW-0540">Nuclease</keyword>
<dbReference type="GO" id="GO:0004527">
    <property type="term" value="F:exonuclease activity"/>
    <property type="evidence" value="ECO:0007669"/>
    <property type="project" value="UniProtKB-KW"/>
</dbReference>
<proteinExistence type="predicted"/>
<dbReference type="SUPFAM" id="SSF51556">
    <property type="entry name" value="Metallo-dependent hydrolases"/>
    <property type="match status" value="1"/>
</dbReference>
<dbReference type="GO" id="GO:0046872">
    <property type="term" value="F:metal ion binding"/>
    <property type="evidence" value="ECO:0007669"/>
    <property type="project" value="UniProtKB-KW"/>
</dbReference>
<evidence type="ECO:0000313" key="3">
    <source>
        <dbReference type="EMBL" id="AYV76640.1"/>
    </source>
</evidence>
<keyword evidence="3" id="KW-0269">Exonuclease</keyword>
<organism evidence="3">
    <name type="scientific">Terrestrivirus sp</name>
    <dbReference type="NCBI Taxonomy" id="2487775"/>
    <lineage>
        <taxon>Viruses</taxon>
        <taxon>Varidnaviria</taxon>
        <taxon>Bamfordvirae</taxon>
        <taxon>Nucleocytoviricota</taxon>
        <taxon>Megaviricetes</taxon>
        <taxon>Imitervirales</taxon>
        <taxon>Mimiviridae</taxon>
        <taxon>Klosneuvirinae</taxon>
    </lineage>
</organism>
<dbReference type="PROSITE" id="PS01090">
    <property type="entry name" value="TATD_2"/>
    <property type="match status" value="1"/>
</dbReference>
<keyword evidence="2" id="KW-0378">Hydrolase</keyword>
<dbReference type="Pfam" id="PF01026">
    <property type="entry name" value="TatD_DNase"/>
    <property type="match status" value="1"/>
</dbReference>
<dbReference type="InterPro" id="IPR001130">
    <property type="entry name" value="TatD-like"/>
</dbReference>
<reference evidence="3" key="1">
    <citation type="submission" date="2018-10" db="EMBL/GenBank/DDBJ databases">
        <title>Hidden diversity of soil giant viruses.</title>
        <authorList>
            <person name="Schulz F."/>
            <person name="Alteio L."/>
            <person name="Goudeau D."/>
            <person name="Ryan E.M."/>
            <person name="Malmstrom R.R."/>
            <person name="Blanchard J."/>
            <person name="Woyke T."/>
        </authorList>
    </citation>
    <scope>NUCLEOTIDE SEQUENCE</scope>
    <source>
        <strain evidence="3">TEV1</strain>
    </source>
</reference>
<dbReference type="PROSITE" id="PS01091">
    <property type="entry name" value="TATD_3"/>
    <property type="match status" value="1"/>
</dbReference>
<gene>
    <name evidence="3" type="ORF">Terrestrivirus10_24</name>
</gene>
<evidence type="ECO:0000256" key="2">
    <source>
        <dbReference type="ARBA" id="ARBA00022801"/>
    </source>
</evidence>
<dbReference type="PANTHER" id="PTHR46124">
    <property type="entry name" value="D-AMINOACYL-TRNA DEACYLASE"/>
    <property type="match status" value="1"/>
</dbReference>
<evidence type="ECO:0000256" key="1">
    <source>
        <dbReference type="ARBA" id="ARBA00022723"/>
    </source>
</evidence>
<keyword evidence="1" id="KW-0479">Metal-binding</keyword>
<dbReference type="FunFam" id="3.20.20.140:FF:000005">
    <property type="entry name" value="TatD family hydrolase"/>
    <property type="match status" value="1"/>
</dbReference>
<dbReference type="InterPro" id="IPR018228">
    <property type="entry name" value="DNase_TatD-rel_CS"/>
</dbReference>
<dbReference type="PANTHER" id="PTHR46124:SF2">
    <property type="entry name" value="D-AMINOACYL-TRNA DEACYLASE"/>
    <property type="match status" value="1"/>
</dbReference>
<dbReference type="Gene3D" id="3.20.20.140">
    <property type="entry name" value="Metal-dependent hydrolases"/>
    <property type="match status" value="1"/>
</dbReference>